<evidence type="ECO:0000256" key="1">
    <source>
        <dbReference type="SAM" id="MobiDB-lite"/>
    </source>
</evidence>
<keyword evidence="2" id="KW-0472">Membrane</keyword>
<comment type="caution">
    <text evidence="3">The sequence shown here is derived from an EMBL/GenBank/DDBJ whole genome shotgun (WGS) entry which is preliminary data.</text>
</comment>
<organism evidence="3 4">
    <name type="scientific">Pseudopithomyces chartarum</name>
    <dbReference type="NCBI Taxonomy" id="1892770"/>
    <lineage>
        <taxon>Eukaryota</taxon>
        <taxon>Fungi</taxon>
        <taxon>Dikarya</taxon>
        <taxon>Ascomycota</taxon>
        <taxon>Pezizomycotina</taxon>
        <taxon>Dothideomycetes</taxon>
        <taxon>Pleosporomycetidae</taxon>
        <taxon>Pleosporales</taxon>
        <taxon>Massarineae</taxon>
        <taxon>Didymosphaeriaceae</taxon>
        <taxon>Pseudopithomyces</taxon>
    </lineage>
</organism>
<gene>
    <name evidence="3" type="ORF">GRF29_19g846331</name>
</gene>
<sequence>MYNLSTTPFILTLTTSVPHALRVLCLASFTPAFILLLIGGIASEKVNPAIGILPLFFSAVYSAMSLVYEKKCTCSAAGLTGTPLHMMLDMLCGIGLLLCLILGWVSMGGGFMILDGRPYLIWTFKLHFLEKRLTDLCCSSVHAYFVLQQALNVFQKESKYSCVCAQHQYVSLPHAERQARSKDETGPLLDNKGQPTTAMGYEEMV</sequence>
<feature type="transmembrane region" description="Helical" evidence="2">
    <location>
        <begin position="20"/>
        <end position="42"/>
    </location>
</feature>
<protein>
    <submittedName>
        <fullName evidence="3">Uncharacterized protein</fullName>
    </submittedName>
</protein>
<accession>A0AAN6M1I4</accession>
<keyword evidence="2" id="KW-1133">Transmembrane helix</keyword>
<evidence type="ECO:0000256" key="2">
    <source>
        <dbReference type="SAM" id="Phobius"/>
    </source>
</evidence>
<proteinExistence type="predicted"/>
<dbReference type="Proteomes" id="UP001280581">
    <property type="component" value="Unassembled WGS sequence"/>
</dbReference>
<keyword evidence="2" id="KW-0812">Transmembrane</keyword>
<name>A0AAN6M1I4_9PLEO</name>
<keyword evidence="4" id="KW-1185">Reference proteome</keyword>
<feature type="transmembrane region" description="Helical" evidence="2">
    <location>
        <begin position="49"/>
        <end position="68"/>
    </location>
</feature>
<feature type="compositionally biased region" description="Basic and acidic residues" evidence="1">
    <location>
        <begin position="175"/>
        <end position="185"/>
    </location>
</feature>
<dbReference type="AlphaFoldDB" id="A0AAN6M1I4"/>
<feature type="transmembrane region" description="Helical" evidence="2">
    <location>
        <begin position="88"/>
        <end position="114"/>
    </location>
</feature>
<feature type="region of interest" description="Disordered" evidence="1">
    <location>
        <begin position="175"/>
        <end position="196"/>
    </location>
</feature>
<evidence type="ECO:0000313" key="4">
    <source>
        <dbReference type="Proteomes" id="UP001280581"/>
    </source>
</evidence>
<dbReference type="EMBL" id="WVTA01000003">
    <property type="protein sequence ID" value="KAK3214645.1"/>
    <property type="molecule type" value="Genomic_DNA"/>
</dbReference>
<reference evidence="3 4" key="1">
    <citation type="submission" date="2021-02" db="EMBL/GenBank/DDBJ databases">
        <title>Genome assembly of Pseudopithomyces chartarum.</title>
        <authorList>
            <person name="Jauregui R."/>
            <person name="Singh J."/>
            <person name="Voisey C."/>
        </authorList>
    </citation>
    <scope>NUCLEOTIDE SEQUENCE [LARGE SCALE GENOMIC DNA]</scope>
    <source>
        <strain evidence="3 4">AGR01</strain>
    </source>
</reference>
<evidence type="ECO:0000313" key="3">
    <source>
        <dbReference type="EMBL" id="KAK3214645.1"/>
    </source>
</evidence>